<evidence type="ECO:0000313" key="1">
    <source>
        <dbReference type="EMBL" id="GIX98816.1"/>
    </source>
</evidence>
<gene>
    <name evidence="1" type="ORF">CDAR_187281</name>
</gene>
<comment type="caution">
    <text evidence="1">The sequence shown here is derived from an EMBL/GenBank/DDBJ whole genome shotgun (WGS) entry which is preliminary data.</text>
</comment>
<dbReference type="EMBL" id="BPLQ01003234">
    <property type="protein sequence ID" value="GIX98816.1"/>
    <property type="molecule type" value="Genomic_DNA"/>
</dbReference>
<feature type="non-terminal residue" evidence="1">
    <location>
        <position position="1"/>
    </location>
</feature>
<evidence type="ECO:0000313" key="2">
    <source>
        <dbReference type="Proteomes" id="UP001054837"/>
    </source>
</evidence>
<proteinExistence type="predicted"/>
<name>A0AAV4PSJ1_9ARAC</name>
<dbReference type="Proteomes" id="UP001054837">
    <property type="component" value="Unassembled WGS sequence"/>
</dbReference>
<sequence>SRRQKKRPSKRNGRPCSERKMGIETALFPKEVISLTRKRTSHRNDDPCSSPIHICRLLKTMSNTCLNGEIVFEMCSLEVFNFWNLDFYPFWAISLSVSS</sequence>
<dbReference type="AlphaFoldDB" id="A0AAV4PSJ1"/>
<organism evidence="1 2">
    <name type="scientific">Caerostris darwini</name>
    <dbReference type="NCBI Taxonomy" id="1538125"/>
    <lineage>
        <taxon>Eukaryota</taxon>
        <taxon>Metazoa</taxon>
        <taxon>Ecdysozoa</taxon>
        <taxon>Arthropoda</taxon>
        <taxon>Chelicerata</taxon>
        <taxon>Arachnida</taxon>
        <taxon>Araneae</taxon>
        <taxon>Araneomorphae</taxon>
        <taxon>Entelegynae</taxon>
        <taxon>Araneoidea</taxon>
        <taxon>Araneidae</taxon>
        <taxon>Caerostris</taxon>
    </lineage>
</organism>
<reference evidence="1 2" key="1">
    <citation type="submission" date="2021-06" db="EMBL/GenBank/DDBJ databases">
        <title>Caerostris darwini draft genome.</title>
        <authorList>
            <person name="Kono N."/>
            <person name="Arakawa K."/>
        </authorList>
    </citation>
    <scope>NUCLEOTIDE SEQUENCE [LARGE SCALE GENOMIC DNA]</scope>
</reference>
<accession>A0AAV4PSJ1</accession>
<keyword evidence="2" id="KW-1185">Reference proteome</keyword>
<protein>
    <submittedName>
        <fullName evidence="1">Uncharacterized protein</fullName>
    </submittedName>
</protein>